<dbReference type="Pfam" id="PF02627">
    <property type="entry name" value="CMD"/>
    <property type="match status" value="1"/>
</dbReference>
<dbReference type="InterPro" id="IPR052512">
    <property type="entry name" value="4CMD/NDH-1_regulator"/>
</dbReference>
<sequence length="130" mass="13457">MAPAAGAEAGEAVRRAVLGDAHVDRAAAGVTALDAPFQDWITQSVWGGIWTRPGLTRHTRSLLCIAMMAALARHEELALHLRATRATGVTQAEISEVLLQVGAYAGVPAANAALKIAKAVLQEGAAPEEA</sequence>
<dbReference type="Proteomes" id="UP001595420">
    <property type="component" value="Unassembled WGS sequence"/>
</dbReference>
<proteinExistence type="predicted"/>
<dbReference type="PANTHER" id="PTHR33570:SF2">
    <property type="entry name" value="CARBOXYMUCONOLACTONE DECARBOXYLASE-LIKE DOMAIN-CONTAINING PROTEIN"/>
    <property type="match status" value="1"/>
</dbReference>
<evidence type="ECO:0000313" key="3">
    <source>
        <dbReference type="Proteomes" id="UP001595420"/>
    </source>
</evidence>
<protein>
    <submittedName>
        <fullName evidence="2">4-carboxymuconolactone decarboxylase</fullName>
        <ecNumber evidence="2">4.1.1.44</ecNumber>
    </submittedName>
</protein>
<gene>
    <name evidence="2" type="primary">pcaC</name>
    <name evidence="2" type="ORF">ACFOD3_08855</name>
</gene>
<accession>A0ABV7BQV8</accession>
<keyword evidence="2" id="KW-0456">Lyase</keyword>
<dbReference type="InterPro" id="IPR012788">
    <property type="entry name" value="Decarb_PcaC"/>
</dbReference>
<dbReference type="Gene3D" id="1.20.1290.10">
    <property type="entry name" value="AhpD-like"/>
    <property type="match status" value="1"/>
</dbReference>
<comment type="caution">
    <text evidence="2">The sequence shown here is derived from an EMBL/GenBank/DDBJ whole genome shotgun (WGS) entry which is preliminary data.</text>
</comment>
<name>A0ABV7BQV8_9PROT</name>
<reference evidence="3" key="1">
    <citation type="journal article" date="2019" name="Int. J. Syst. Evol. Microbiol.">
        <title>The Global Catalogue of Microorganisms (GCM) 10K type strain sequencing project: providing services to taxonomists for standard genome sequencing and annotation.</title>
        <authorList>
            <consortium name="The Broad Institute Genomics Platform"/>
            <consortium name="The Broad Institute Genome Sequencing Center for Infectious Disease"/>
            <person name="Wu L."/>
            <person name="Ma J."/>
        </authorList>
    </citation>
    <scope>NUCLEOTIDE SEQUENCE [LARGE SCALE GENOMIC DNA]</scope>
    <source>
        <strain evidence="3">CGMCC 1.16855</strain>
    </source>
</reference>
<dbReference type="GO" id="GO:0047575">
    <property type="term" value="F:4-carboxymuconolactone decarboxylase activity"/>
    <property type="evidence" value="ECO:0007669"/>
    <property type="project" value="UniProtKB-EC"/>
</dbReference>
<dbReference type="PANTHER" id="PTHR33570">
    <property type="entry name" value="4-CARBOXYMUCONOLACTONE DECARBOXYLASE FAMILY PROTEIN"/>
    <property type="match status" value="1"/>
</dbReference>
<evidence type="ECO:0000259" key="1">
    <source>
        <dbReference type="Pfam" id="PF02627"/>
    </source>
</evidence>
<dbReference type="InterPro" id="IPR029032">
    <property type="entry name" value="AhpD-like"/>
</dbReference>
<evidence type="ECO:0000313" key="2">
    <source>
        <dbReference type="EMBL" id="MFC3000002.1"/>
    </source>
</evidence>
<organism evidence="2 3">
    <name type="scientific">Falsiroseomonas tokyonensis</name>
    <dbReference type="NCBI Taxonomy" id="430521"/>
    <lineage>
        <taxon>Bacteria</taxon>
        <taxon>Pseudomonadati</taxon>
        <taxon>Pseudomonadota</taxon>
        <taxon>Alphaproteobacteria</taxon>
        <taxon>Acetobacterales</taxon>
        <taxon>Roseomonadaceae</taxon>
        <taxon>Falsiroseomonas</taxon>
    </lineage>
</organism>
<dbReference type="EC" id="4.1.1.44" evidence="2"/>
<dbReference type="InterPro" id="IPR003779">
    <property type="entry name" value="CMD-like"/>
</dbReference>
<feature type="domain" description="Carboxymuconolactone decarboxylase-like" evidence="1">
    <location>
        <begin position="37"/>
        <end position="119"/>
    </location>
</feature>
<dbReference type="RefSeq" id="WP_379793640.1">
    <property type="nucleotide sequence ID" value="NZ_JAFNJS010000002.1"/>
</dbReference>
<dbReference type="NCBIfam" id="TIGR02425">
    <property type="entry name" value="decarb_PcaC"/>
    <property type="match status" value="1"/>
</dbReference>
<keyword evidence="3" id="KW-1185">Reference proteome</keyword>
<dbReference type="SUPFAM" id="SSF69118">
    <property type="entry name" value="AhpD-like"/>
    <property type="match status" value="1"/>
</dbReference>
<dbReference type="EMBL" id="JBHRSB010000002">
    <property type="protein sequence ID" value="MFC3000002.1"/>
    <property type="molecule type" value="Genomic_DNA"/>
</dbReference>